<dbReference type="InterPro" id="IPR046040">
    <property type="entry name" value="DUF5998"/>
</dbReference>
<dbReference type="STRING" id="419479.SAMN04488563_4732"/>
<accession>A0A1H2L048</accession>
<evidence type="ECO:0000313" key="2">
    <source>
        <dbReference type="Proteomes" id="UP000182977"/>
    </source>
</evidence>
<protein>
    <recommendedName>
        <fullName evidence="3">Phosphodiesterase</fullName>
    </recommendedName>
</protein>
<organism evidence="1 2">
    <name type="scientific">Jiangella alkaliphila</name>
    <dbReference type="NCBI Taxonomy" id="419479"/>
    <lineage>
        <taxon>Bacteria</taxon>
        <taxon>Bacillati</taxon>
        <taxon>Actinomycetota</taxon>
        <taxon>Actinomycetes</taxon>
        <taxon>Jiangellales</taxon>
        <taxon>Jiangellaceae</taxon>
        <taxon>Jiangella</taxon>
    </lineage>
</organism>
<reference evidence="2" key="1">
    <citation type="submission" date="2016-10" db="EMBL/GenBank/DDBJ databases">
        <authorList>
            <person name="Varghese N."/>
            <person name="Submissions S."/>
        </authorList>
    </citation>
    <scope>NUCLEOTIDE SEQUENCE [LARGE SCALE GENOMIC DNA]</scope>
    <source>
        <strain evidence="2">DSM 45079</strain>
    </source>
</reference>
<evidence type="ECO:0000313" key="1">
    <source>
        <dbReference type="EMBL" id="SDU74383.1"/>
    </source>
</evidence>
<dbReference type="Proteomes" id="UP000182977">
    <property type="component" value="Chromosome I"/>
</dbReference>
<proteinExistence type="predicted"/>
<dbReference type="AlphaFoldDB" id="A0A1H2L048"/>
<evidence type="ECO:0008006" key="3">
    <source>
        <dbReference type="Google" id="ProtNLM"/>
    </source>
</evidence>
<dbReference type="OrthoDB" id="3725224at2"/>
<sequence>MADTGTREGLRLAIQEAGYYPDLVADMLETSLAGEAVNSYVVHHEPHFDRDELRRHVSVLVLTPTRLIVGHTDEYPSDDTHDVPYATTSTEAVPLDRVTSVVVSRTVTAPASYRTGAPALDVVLTVGWGAMSRIDLEPATCGDPDCEADHGYTGALTSDDFTLRVSEAGDGVSRVRDLLTFARALSAATISVR</sequence>
<gene>
    <name evidence="1" type="ORF">SAMN04488563_4732</name>
</gene>
<dbReference type="RefSeq" id="WP_046770094.1">
    <property type="nucleotide sequence ID" value="NZ_LBMC01000018.1"/>
</dbReference>
<keyword evidence="2" id="KW-1185">Reference proteome</keyword>
<dbReference type="EMBL" id="LT629791">
    <property type="protein sequence ID" value="SDU74383.1"/>
    <property type="molecule type" value="Genomic_DNA"/>
</dbReference>
<dbReference type="Pfam" id="PF19461">
    <property type="entry name" value="DUF5998"/>
    <property type="match status" value="1"/>
</dbReference>
<name>A0A1H2L048_9ACTN</name>